<evidence type="ECO:0000259" key="7">
    <source>
        <dbReference type="SMART" id="SM01372"/>
    </source>
</evidence>
<evidence type="ECO:0000256" key="2">
    <source>
        <dbReference type="ARBA" id="ARBA00023015"/>
    </source>
</evidence>
<dbReference type="GO" id="GO:0005634">
    <property type="term" value="C:nucleus"/>
    <property type="evidence" value="ECO:0007669"/>
    <property type="project" value="UniProtKB-SubCell"/>
</dbReference>
<protein>
    <recommendedName>
        <fullName evidence="7">E2F/DP family winged-helix DNA-binding domain-containing protein</fullName>
    </recommendedName>
</protein>
<comment type="subcellular location">
    <subcellularLocation>
        <location evidence="5">Nucleus</location>
    </subcellularLocation>
</comment>
<dbReference type="InterPro" id="IPR015633">
    <property type="entry name" value="E2F"/>
</dbReference>
<accession>A0ABD6EHY0</accession>
<dbReference type="Proteomes" id="UP001608902">
    <property type="component" value="Unassembled WGS sequence"/>
</dbReference>
<keyword evidence="3 5" id="KW-0238">DNA-binding</keyword>
<dbReference type="SMART" id="SM01372">
    <property type="entry name" value="E2F_TDP"/>
    <property type="match status" value="1"/>
</dbReference>
<dbReference type="PANTHER" id="PTHR12081:SF18">
    <property type="entry name" value="TRANSCRIPTION FACTOR E2F2-RELATED"/>
    <property type="match status" value="1"/>
</dbReference>
<feature type="domain" description="E2F/DP family winged-helix DNA-binding" evidence="7">
    <location>
        <begin position="69"/>
        <end position="135"/>
    </location>
</feature>
<dbReference type="Pfam" id="PF16421">
    <property type="entry name" value="E2F_CC-MB"/>
    <property type="match status" value="1"/>
</dbReference>
<dbReference type="EMBL" id="JBGFUD010004377">
    <property type="protein sequence ID" value="MFH4979580.1"/>
    <property type="molecule type" value="Genomic_DNA"/>
</dbReference>
<dbReference type="PANTHER" id="PTHR12081">
    <property type="entry name" value="TRANSCRIPTION FACTOR E2F"/>
    <property type="match status" value="1"/>
</dbReference>
<comment type="similarity">
    <text evidence="1 5">Belongs to the E2F/DP family.</text>
</comment>
<dbReference type="FunFam" id="1.10.10.10:FF:000008">
    <property type="entry name" value="E2F transcription factor 1"/>
    <property type="match status" value="1"/>
</dbReference>
<dbReference type="InterPro" id="IPR003316">
    <property type="entry name" value="E2F_WHTH_DNA-bd_dom"/>
</dbReference>
<evidence type="ECO:0000256" key="3">
    <source>
        <dbReference type="ARBA" id="ARBA00023125"/>
    </source>
</evidence>
<dbReference type="Gene3D" id="1.10.10.10">
    <property type="entry name" value="Winged helix-like DNA-binding domain superfamily/Winged helix DNA-binding domain"/>
    <property type="match status" value="1"/>
</dbReference>
<name>A0ABD6EHY0_9BILA</name>
<organism evidence="8 9">
    <name type="scientific">Gnathostoma spinigerum</name>
    <dbReference type="NCBI Taxonomy" id="75299"/>
    <lineage>
        <taxon>Eukaryota</taxon>
        <taxon>Metazoa</taxon>
        <taxon>Ecdysozoa</taxon>
        <taxon>Nematoda</taxon>
        <taxon>Chromadorea</taxon>
        <taxon>Rhabditida</taxon>
        <taxon>Spirurina</taxon>
        <taxon>Gnathostomatomorpha</taxon>
        <taxon>Gnathostomatoidea</taxon>
        <taxon>Gnathostomatidae</taxon>
        <taxon>Gnathostoma</taxon>
    </lineage>
</organism>
<dbReference type="AlphaFoldDB" id="A0ABD6EHY0"/>
<evidence type="ECO:0000256" key="6">
    <source>
        <dbReference type="SAM" id="MobiDB-lite"/>
    </source>
</evidence>
<evidence type="ECO:0000256" key="4">
    <source>
        <dbReference type="ARBA" id="ARBA00023163"/>
    </source>
</evidence>
<feature type="compositionally biased region" description="Basic and acidic residues" evidence="6">
    <location>
        <begin position="317"/>
        <end position="328"/>
    </location>
</feature>
<feature type="region of interest" description="Disordered" evidence="6">
    <location>
        <begin position="289"/>
        <end position="341"/>
    </location>
</feature>
<feature type="compositionally biased region" description="Acidic residues" evidence="6">
    <location>
        <begin position="49"/>
        <end position="59"/>
    </location>
</feature>
<dbReference type="InterPro" id="IPR036390">
    <property type="entry name" value="WH_DNA-bd_sf"/>
</dbReference>
<dbReference type="SUPFAM" id="SSF46785">
    <property type="entry name" value="Winged helix' DNA-binding domain"/>
    <property type="match status" value="1"/>
</dbReference>
<keyword evidence="4 5" id="KW-0804">Transcription</keyword>
<feature type="compositionally biased region" description="Basic and acidic residues" evidence="6">
    <location>
        <begin position="296"/>
        <end position="305"/>
    </location>
</feature>
<dbReference type="GO" id="GO:0003677">
    <property type="term" value="F:DNA binding"/>
    <property type="evidence" value="ECO:0007669"/>
    <property type="project" value="UniProtKB-KW"/>
</dbReference>
<dbReference type="InterPro" id="IPR032198">
    <property type="entry name" value="E2F_CC-MB"/>
</dbReference>
<evidence type="ECO:0000313" key="8">
    <source>
        <dbReference type="EMBL" id="MFH4979580.1"/>
    </source>
</evidence>
<evidence type="ECO:0000313" key="9">
    <source>
        <dbReference type="Proteomes" id="UP001608902"/>
    </source>
</evidence>
<dbReference type="CDD" id="cd14660">
    <property type="entry name" value="E2F_DD"/>
    <property type="match status" value="1"/>
</dbReference>
<sequence>MFEFAFYRAMFKFDTVCFRMEQAESSSHDGQVAAVDDDEHRQMQHNMNDEMEDDEDADEDLSHPPVGNRSEKSLGLLTQRFIRLLQTARSGIVDLNTAADDLNVKQKRRIYDITNVLEGVGLIEKRSKCIIQWKGGELRHSGAQELKPEEEEHLYKLKLELAEQEREERLFDTHIKWMKQSIRNVAEYQANQRLAYTTQADLDSLFPNRTVFTIQAPPGTCVEVGQPSKIRELDVRYQLKLKSSCGPATVLLSGKYEKLMDDESGMSGSYQTLHRNSYSLVCDEPEQILEDEDEEAPSKRRRTDEEVQCEDGQIPGDFREDINEHEAPEQGLIRLSPPPSERDYILSLSQGESLAELFDEE</sequence>
<dbReference type="SUPFAM" id="SSF144074">
    <property type="entry name" value="E2F-DP heterodimerization region"/>
    <property type="match status" value="1"/>
</dbReference>
<gene>
    <name evidence="8" type="ORF">AB6A40_006289</name>
</gene>
<evidence type="ECO:0000256" key="1">
    <source>
        <dbReference type="ARBA" id="ARBA00010940"/>
    </source>
</evidence>
<dbReference type="InterPro" id="IPR036388">
    <property type="entry name" value="WH-like_DNA-bd_sf"/>
</dbReference>
<dbReference type="Pfam" id="PF02319">
    <property type="entry name" value="WHD_E2F_TDP"/>
    <property type="match status" value="1"/>
</dbReference>
<evidence type="ECO:0000256" key="5">
    <source>
        <dbReference type="RuleBase" id="RU003796"/>
    </source>
</evidence>
<proteinExistence type="inferred from homology"/>
<dbReference type="InterPro" id="IPR037241">
    <property type="entry name" value="E2F-DP_heterodim"/>
</dbReference>
<comment type="caution">
    <text evidence="8">The sequence shown here is derived from an EMBL/GenBank/DDBJ whole genome shotgun (WGS) entry which is preliminary data.</text>
</comment>
<reference evidence="8 9" key="1">
    <citation type="submission" date="2024-08" db="EMBL/GenBank/DDBJ databases">
        <title>Gnathostoma spinigerum genome.</title>
        <authorList>
            <person name="Gonzalez-Bertolin B."/>
            <person name="Monzon S."/>
            <person name="Zaballos A."/>
            <person name="Jimenez P."/>
            <person name="Dekumyoy P."/>
            <person name="Varona S."/>
            <person name="Cuesta I."/>
            <person name="Sumanam S."/>
            <person name="Adisakwattana P."/>
            <person name="Gasser R.B."/>
            <person name="Hernandez-Gonzalez A."/>
            <person name="Young N.D."/>
            <person name="Perteguer M.J."/>
        </authorList>
    </citation>
    <scope>NUCLEOTIDE SEQUENCE [LARGE SCALE GENOMIC DNA]</scope>
    <source>
        <strain evidence="8">AL3</strain>
        <tissue evidence="8">Liver</tissue>
    </source>
</reference>
<keyword evidence="9" id="KW-1185">Reference proteome</keyword>
<keyword evidence="2 5" id="KW-0805">Transcription regulation</keyword>
<feature type="region of interest" description="Disordered" evidence="6">
    <location>
        <begin position="49"/>
        <end position="71"/>
    </location>
</feature>
<keyword evidence="5" id="KW-0539">Nucleus</keyword>
<dbReference type="Gene3D" id="6.10.250.540">
    <property type="match status" value="1"/>
</dbReference>